<evidence type="ECO:0000313" key="1">
    <source>
        <dbReference type="EMBL" id="RHG10482.1"/>
    </source>
</evidence>
<protein>
    <submittedName>
        <fullName evidence="1">PD-(D/E)XK motif protein</fullName>
    </submittedName>
</protein>
<gene>
    <name evidence="1" type="ORF">DW641_02830</name>
</gene>
<dbReference type="EMBL" id="QRHW01000003">
    <property type="protein sequence ID" value="RHG10482.1"/>
    <property type="molecule type" value="Genomic_DNA"/>
</dbReference>
<dbReference type="Proteomes" id="UP000284112">
    <property type="component" value="Unassembled WGS sequence"/>
</dbReference>
<evidence type="ECO:0000313" key="2">
    <source>
        <dbReference type="Proteomes" id="UP000284112"/>
    </source>
</evidence>
<proteinExistence type="predicted"/>
<dbReference type="Pfam" id="PF14390">
    <property type="entry name" value="DUF4420"/>
    <property type="match status" value="1"/>
</dbReference>
<dbReference type="RefSeq" id="WP_118309148.1">
    <property type="nucleotide sequence ID" value="NZ_QRHW01000003.1"/>
</dbReference>
<reference evidence="1 2" key="1">
    <citation type="submission" date="2018-08" db="EMBL/GenBank/DDBJ databases">
        <title>A genome reference for cultivated species of the human gut microbiota.</title>
        <authorList>
            <person name="Zou Y."/>
            <person name="Xue W."/>
            <person name="Luo G."/>
        </authorList>
    </citation>
    <scope>NUCLEOTIDE SEQUENCE [LARGE SCALE GENOMIC DNA]</scope>
    <source>
        <strain evidence="1 2">AM23-13</strain>
    </source>
</reference>
<sequence>MLAQKIIENWDTSAKGYAAEIIMLFEVGYPAWTIKTNEVYGVAIPLLDNVEVAEKFSGAKLYNDIIELNGQKENVLLLVTDLEDIKYPFATLCAELITPGDAGILRREVEENPVNWWKQWKELLGNKNIDERVYDVLGELYTLRYLAKSGKMAIWNGPNSATYDIECDCMYYEVKSTVAREKRQITLNNHFQLDPPDGKELKLILCQFEVAQTGYNIDSLVDELTQYGYSKQDLNQKLEVLGFEKRNSARKRCYMLHAMIEYDVDDKFPAIRESSFVGGVLPKGVQTITYTVSLDGVSGEKIENSEYDDGI</sequence>
<dbReference type="AlphaFoldDB" id="A0A414S4F5"/>
<name>A0A414S4F5_9FIRM</name>
<accession>A0A414S4F5</accession>
<comment type="caution">
    <text evidence="1">The sequence shown here is derived from an EMBL/GenBank/DDBJ whole genome shotgun (WGS) entry which is preliminary data.</text>
</comment>
<organism evidence="1 2">
    <name type="scientific">Dorea longicatena</name>
    <dbReference type="NCBI Taxonomy" id="88431"/>
    <lineage>
        <taxon>Bacteria</taxon>
        <taxon>Bacillati</taxon>
        <taxon>Bacillota</taxon>
        <taxon>Clostridia</taxon>
        <taxon>Lachnospirales</taxon>
        <taxon>Lachnospiraceae</taxon>
        <taxon>Dorea</taxon>
    </lineage>
</organism>
<dbReference type="InterPro" id="IPR025534">
    <property type="entry name" value="DUF4420"/>
</dbReference>